<dbReference type="InterPro" id="IPR036291">
    <property type="entry name" value="NAD(P)-bd_dom_sf"/>
</dbReference>
<dbReference type="GO" id="GO:0004165">
    <property type="term" value="F:delta(3)-delta(2)-enoyl-CoA isomerase activity"/>
    <property type="evidence" value="ECO:0007669"/>
    <property type="project" value="UniProtKB-EC"/>
</dbReference>
<dbReference type="EMBL" id="AONI01000006">
    <property type="protein sequence ID" value="EPX81364.1"/>
    <property type="molecule type" value="Genomic_DNA"/>
</dbReference>
<keyword evidence="5" id="KW-0276">Fatty acid metabolism</keyword>
<keyword evidence="12 18" id="KW-0456">Lyase</keyword>
<dbReference type="HOGENOM" id="CLU_009834_16_3_5"/>
<keyword evidence="10" id="KW-0576">Peroxisome</keyword>
<dbReference type="EC" id="4.2.1.17" evidence="18"/>
<keyword evidence="11 18" id="KW-0413">Isomerase</keyword>
<dbReference type="Gene3D" id="3.90.226.10">
    <property type="entry name" value="2-enoyl-CoA Hydratase, Chain A, domain 1"/>
    <property type="match status" value="1"/>
</dbReference>
<dbReference type="eggNOG" id="COG1024">
    <property type="taxonomic scope" value="Bacteria"/>
</dbReference>
<feature type="domain" description="3-hydroxyacyl-CoA dehydrogenase NAD binding" evidence="17">
    <location>
        <begin position="299"/>
        <end position="474"/>
    </location>
</feature>
<dbReference type="SUPFAM" id="SSF48179">
    <property type="entry name" value="6-phosphogluconate dehydrogenase C-terminal domain-like"/>
    <property type="match status" value="2"/>
</dbReference>
<dbReference type="STRING" id="1123360.thalar_00815"/>
<dbReference type="FunFam" id="1.10.1040.50:FF:000006">
    <property type="entry name" value="Peroxisomal bifunctional enzyme"/>
    <property type="match status" value="1"/>
</dbReference>
<dbReference type="Pfam" id="PF02737">
    <property type="entry name" value="3HCDH_N"/>
    <property type="match status" value="1"/>
</dbReference>
<dbReference type="SUPFAM" id="SSF51735">
    <property type="entry name" value="NAD(P)-binding Rossmann-fold domains"/>
    <property type="match status" value="1"/>
</dbReference>
<dbReference type="EC" id="1.1.1.35" evidence="18"/>
<dbReference type="PROSITE" id="PS00166">
    <property type="entry name" value="ENOYL_COA_HYDRATASE"/>
    <property type="match status" value="1"/>
</dbReference>
<evidence type="ECO:0000256" key="1">
    <source>
        <dbReference type="ARBA" id="ARBA00004275"/>
    </source>
</evidence>
<evidence type="ECO:0000256" key="9">
    <source>
        <dbReference type="ARBA" id="ARBA00023098"/>
    </source>
</evidence>
<dbReference type="SUPFAM" id="SSF52096">
    <property type="entry name" value="ClpP/crotonase"/>
    <property type="match status" value="1"/>
</dbReference>
<accession>S9S598</accession>
<evidence type="ECO:0000256" key="14">
    <source>
        <dbReference type="ARBA" id="ARBA00049556"/>
    </source>
</evidence>
<dbReference type="GO" id="GO:0070403">
    <property type="term" value="F:NAD+ binding"/>
    <property type="evidence" value="ECO:0007669"/>
    <property type="project" value="InterPro"/>
</dbReference>
<comment type="similarity">
    <text evidence="3">In the N-terminal section; belongs to the enoyl-CoA hydratase/isomerase family.</text>
</comment>
<evidence type="ECO:0000256" key="15">
    <source>
        <dbReference type="RuleBase" id="RU003707"/>
    </source>
</evidence>
<evidence type="ECO:0000313" key="18">
    <source>
        <dbReference type="EMBL" id="EPX81364.1"/>
    </source>
</evidence>
<dbReference type="CDD" id="cd06558">
    <property type="entry name" value="crotonase-like"/>
    <property type="match status" value="1"/>
</dbReference>
<dbReference type="GO" id="GO:0004300">
    <property type="term" value="F:enoyl-CoA hydratase activity"/>
    <property type="evidence" value="ECO:0007669"/>
    <property type="project" value="UniProtKB-EC"/>
</dbReference>
<dbReference type="EC" id="5.1.2.3" evidence="18"/>
<name>S9S598_9RHOB</name>
<dbReference type="AlphaFoldDB" id="S9S598"/>
<evidence type="ECO:0000256" key="8">
    <source>
        <dbReference type="ARBA" id="ARBA00023027"/>
    </source>
</evidence>
<evidence type="ECO:0000256" key="2">
    <source>
        <dbReference type="ARBA" id="ARBA00005005"/>
    </source>
</evidence>
<reference evidence="19" key="1">
    <citation type="journal article" date="2013" name="Stand. Genomic Sci.">
        <title>Genome sequence of the Litoreibacter arenae type strain (DSM 19593(T)), a member of the Roseobacter clade isolated from sea sand.</title>
        <authorList>
            <person name="Riedel T."/>
            <person name="Fiebig A."/>
            <person name="Petersen J."/>
            <person name="Gronow S."/>
            <person name="Kyrpides N.C."/>
            <person name="Goker M."/>
            <person name="Klenk H.P."/>
        </authorList>
    </citation>
    <scope>NUCLEOTIDE SEQUENCE [LARGE SCALE GENOMIC DNA]</scope>
    <source>
        <strain evidence="19">DSM 19593</strain>
    </source>
</reference>
<dbReference type="InterPro" id="IPR006176">
    <property type="entry name" value="3-OHacyl-CoA_DH_NAD-bd"/>
</dbReference>
<comment type="caution">
    <text evidence="18">The sequence shown here is derived from an EMBL/GenBank/DDBJ whole genome shotgun (WGS) entry which is preliminary data.</text>
</comment>
<dbReference type="RefSeq" id="WP_021101883.1">
    <property type="nucleotide sequence ID" value="NZ_KE557312.1"/>
</dbReference>
<comment type="subunit">
    <text evidence="4">Monomer.</text>
</comment>
<dbReference type="PANTHER" id="PTHR23309:SF49">
    <property type="entry name" value="PEROXISOMAL BIFUNCTIONAL ENZYME"/>
    <property type="match status" value="1"/>
</dbReference>
<keyword evidence="19" id="KW-1185">Reference proteome</keyword>
<evidence type="ECO:0000259" key="16">
    <source>
        <dbReference type="Pfam" id="PF00725"/>
    </source>
</evidence>
<evidence type="ECO:0000256" key="11">
    <source>
        <dbReference type="ARBA" id="ARBA00023235"/>
    </source>
</evidence>
<keyword evidence="8" id="KW-0520">NAD</keyword>
<evidence type="ECO:0000259" key="17">
    <source>
        <dbReference type="Pfam" id="PF02737"/>
    </source>
</evidence>
<dbReference type="Gene3D" id="1.10.1040.50">
    <property type="match status" value="1"/>
</dbReference>
<dbReference type="Pfam" id="PF00725">
    <property type="entry name" value="3HCDH"/>
    <property type="match status" value="2"/>
</dbReference>
<feature type="domain" description="3-hydroxyacyl-CoA dehydrogenase C-terminal" evidence="16">
    <location>
        <begin position="612"/>
        <end position="673"/>
    </location>
</feature>
<comment type="catalytic activity">
    <reaction evidence="14">
        <text>a (3S)-3-hydroxyacyl-CoA + NAD(+) = a 3-oxoacyl-CoA + NADH + H(+)</text>
        <dbReference type="Rhea" id="RHEA:22432"/>
        <dbReference type="ChEBI" id="CHEBI:15378"/>
        <dbReference type="ChEBI" id="CHEBI:57318"/>
        <dbReference type="ChEBI" id="CHEBI:57540"/>
        <dbReference type="ChEBI" id="CHEBI:57945"/>
        <dbReference type="ChEBI" id="CHEBI:90726"/>
        <dbReference type="EC" id="1.1.1.35"/>
    </reaction>
</comment>
<dbReference type="InterPro" id="IPR006108">
    <property type="entry name" value="3HC_DH_C"/>
</dbReference>
<dbReference type="eggNOG" id="COG1250">
    <property type="taxonomic scope" value="Bacteria"/>
</dbReference>
<dbReference type="OrthoDB" id="9771883at2"/>
<dbReference type="GO" id="GO:0008692">
    <property type="term" value="F:3-hydroxybutyryl-CoA epimerase activity"/>
    <property type="evidence" value="ECO:0007669"/>
    <property type="project" value="UniProtKB-EC"/>
</dbReference>
<dbReference type="Proteomes" id="UP000015351">
    <property type="component" value="Unassembled WGS sequence"/>
</dbReference>
<evidence type="ECO:0000256" key="7">
    <source>
        <dbReference type="ARBA" id="ARBA00023002"/>
    </source>
</evidence>
<organism evidence="18 19">
    <name type="scientific">Litoreibacter arenae DSM 19593</name>
    <dbReference type="NCBI Taxonomy" id="1123360"/>
    <lineage>
        <taxon>Bacteria</taxon>
        <taxon>Pseudomonadati</taxon>
        <taxon>Pseudomonadota</taxon>
        <taxon>Alphaproteobacteria</taxon>
        <taxon>Rhodobacterales</taxon>
        <taxon>Roseobacteraceae</taxon>
        <taxon>Litoreibacter</taxon>
    </lineage>
</organism>
<keyword evidence="13" id="KW-0511">Multifunctional enzyme</keyword>
<dbReference type="UniPathway" id="UPA00659"/>
<dbReference type="FunFam" id="3.40.50.720:FF:000009">
    <property type="entry name" value="Fatty oxidation complex, alpha subunit"/>
    <property type="match status" value="1"/>
</dbReference>
<dbReference type="Pfam" id="PF00378">
    <property type="entry name" value="ECH_1"/>
    <property type="match status" value="1"/>
</dbReference>
<dbReference type="PATRIC" id="fig|1123360.3.peg.806"/>
<dbReference type="Gene3D" id="3.40.50.720">
    <property type="entry name" value="NAD(P)-binding Rossmann-like Domain"/>
    <property type="match status" value="1"/>
</dbReference>
<dbReference type="InterPro" id="IPR008927">
    <property type="entry name" value="6-PGluconate_DH-like_C_sf"/>
</dbReference>
<keyword evidence="7 18" id="KW-0560">Oxidoreductase</keyword>
<dbReference type="InterPro" id="IPR001753">
    <property type="entry name" value="Enoyl-CoA_hydra/iso"/>
</dbReference>
<evidence type="ECO:0000256" key="13">
    <source>
        <dbReference type="ARBA" id="ARBA00023268"/>
    </source>
</evidence>
<gene>
    <name evidence="18" type="ORF">thalar_00815</name>
</gene>
<comment type="pathway">
    <text evidence="2">Lipid metabolism; fatty acid beta-oxidation.</text>
</comment>
<evidence type="ECO:0000256" key="3">
    <source>
        <dbReference type="ARBA" id="ARBA00008750"/>
    </source>
</evidence>
<dbReference type="EC" id="5.3.3.8" evidence="18"/>
<keyword evidence="9" id="KW-0443">Lipid metabolism</keyword>
<dbReference type="InterPro" id="IPR018376">
    <property type="entry name" value="Enoyl-CoA_hyd/isom_CS"/>
</dbReference>
<evidence type="ECO:0000256" key="4">
    <source>
        <dbReference type="ARBA" id="ARBA00011245"/>
    </source>
</evidence>
<dbReference type="GO" id="GO:0003857">
    <property type="term" value="F:(3S)-3-hydroxyacyl-CoA dehydrogenase (NAD+) activity"/>
    <property type="evidence" value="ECO:0007669"/>
    <property type="project" value="UniProtKB-EC"/>
</dbReference>
<sequence>MKQAPKHPVRLERQGNVALIVIENPPVNALGVAVRRGIAAALNAALAQEGTHAIVIAANGRTFPAGADIREFDMAPQEPSLTQLCSLVENSPKPVVAAVHGTALGGGLELAMAAHYRVAAKGARMGLPEIKLGILPGAGGTQRLPRLVGPELALDMILTGNQVSAGIAAEMGLVDHVADTDLREEAVAYARSVTEPRQTGANREHLRDGAAYMASVNARRAQVKMELGANALAPLKIVNCVEAALLLPLEAGLDVERAACEECMDSRESAGLRHAFFAERAASKFPEAADAKPAQVDRVAIVGGGLMGSGIAIAALQSGFAVTLVEQGESGVNAALERIGAYYERSVAKGRLSEAQGAAALTHLQLTNKLDTLSEADLIIEAVAEDLELKTQLLAEISALAKPEAVIATNTSYLDLDILAQATGRPTDTIGLHFFAPAEVNKLVEIGVHDAASPQAVMTGLGFAKHLGKVPVRARVHAGFGSGYIGNAILEAYRHAADIMLEDGATPSQIDGAMRSFGFRMGPYQVADMSGLDIAYARRQSKPRDPDARYVEIADKMVEQGWLGQKSGRGYYIYAEGQRQGVPNGDVLKLIAEHRAQKGITPRKFSDRDIRDRILLAMVNAGARLLGEGVAARPSDIDVVMVHGFGYPRSRGGPMMDADATTPAIIASRLSVLAPEEPKLWSAAPVLSMLAHERQKFEDLNTS</sequence>
<keyword evidence="6" id="KW-0442">Lipid degradation</keyword>
<dbReference type="InterPro" id="IPR029045">
    <property type="entry name" value="ClpP/crotonase-like_dom_sf"/>
</dbReference>
<dbReference type="PANTHER" id="PTHR23309">
    <property type="entry name" value="3-HYDROXYACYL-COA DEHYROGENASE"/>
    <property type="match status" value="1"/>
</dbReference>
<evidence type="ECO:0000256" key="12">
    <source>
        <dbReference type="ARBA" id="ARBA00023239"/>
    </source>
</evidence>
<evidence type="ECO:0000256" key="5">
    <source>
        <dbReference type="ARBA" id="ARBA00022832"/>
    </source>
</evidence>
<proteinExistence type="inferred from homology"/>
<dbReference type="GO" id="GO:0006635">
    <property type="term" value="P:fatty acid beta-oxidation"/>
    <property type="evidence" value="ECO:0007669"/>
    <property type="project" value="UniProtKB-UniPathway"/>
</dbReference>
<protein>
    <submittedName>
        <fullName evidence="18">Enoyl-CoA hydratase / Delta(3)-cis-delta(2)-trans-enoyl-CoA isomerase</fullName>
        <ecNumber evidence="18">1.1.1.35</ecNumber>
        <ecNumber evidence="18">4.2.1.17</ecNumber>
        <ecNumber evidence="18">5.1.2.3</ecNumber>
        <ecNumber evidence="18">5.3.3.8</ecNumber>
    </submittedName>
</protein>
<evidence type="ECO:0000313" key="19">
    <source>
        <dbReference type="Proteomes" id="UP000015351"/>
    </source>
</evidence>
<comment type="subcellular location">
    <subcellularLocation>
        <location evidence="1">Peroxisome</location>
    </subcellularLocation>
</comment>
<evidence type="ECO:0000256" key="10">
    <source>
        <dbReference type="ARBA" id="ARBA00023140"/>
    </source>
</evidence>
<feature type="domain" description="3-hydroxyacyl-CoA dehydrogenase C-terminal" evidence="16">
    <location>
        <begin position="483"/>
        <end position="574"/>
    </location>
</feature>
<evidence type="ECO:0000256" key="6">
    <source>
        <dbReference type="ARBA" id="ARBA00022963"/>
    </source>
</evidence>
<comment type="similarity">
    <text evidence="15">Belongs to the enoyl-CoA hydratase/isomerase family.</text>
</comment>